<sequence length="383" mass="44223">MQTSINPEALDRAWFLLQNNRFDRSEQEIRKHLSENPDDAFAHALLATCLVDLSRHSEAIKSAEQAISIEPDNGRMYWTLGCIYIRLRNGDLAEKYLLEAICLEPENPYFHASLSELCWKRSDDSKLSYEKKKNFLEQGSKAGRKGLEIEPNHFCSRLYLIKNLLALDDKNRIAEAINLAEELLSLNPESAAAHEVYAQALCCKSSRIKYTKQDLNRILSILQESLRLDPNRPYAKFLACHLLEWHYSILSIKGAWLRTFLKFVNIAAIPLLVLTLYFYNVNGFQIYSTGIFALLTLISLIPIIDLTQSQLRIYFSIQYRKFSQSNKAIDLFRWIIAIIATIGLSWRYLPIFIIKILTLLLWLCLPVVVIVLFFLTGRLINKN</sequence>
<feature type="repeat" description="TPR" evidence="1">
    <location>
        <begin position="40"/>
        <end position="73"/>
    </location>
</feature>
<keyword evidence="2" id="KW-1133">Transmembrane helix</keyword>
<feature type="transmembrane region" description="Helical" evidence="2">
    <location>
        <begin position="285"/>
        <end position="307"/>
    </location>
</feature>
<keyword evidence="2" id="KW-0472">Membrane</keyword>
<feature type="transmembrane region" description="Helical" evidence="2">
    <location>
        <begin position="352"/>
        <end position="375"/>
    </location>
</feature>
<dbReference type="Pfam" id="PF13181">
    <property type="entry name" value="TPR_8"/>
    <property type="match status" value="1"/>
</dbReference>
<keyword evidence="1" id="KW-0802">TPR repeat</keyword>
<dbReference type="OrthoDB" id="479590at2"/>
<evidence type="ECO:0000313" key="3">
    <source>
        <dbReference type="EMBL" id="PSB51358.1"/>
    </source>
</evidence>
<name>A0A2T1G288_9CYAN</name>
<feature type="transmembrane region" description="Helical" evidence="2">
    <location>
        <begin position="260"/>
        <end position="279"/>
    </location>
</feature>
<dbReference type="Gene3D" id="1.25.40.10">
    <property type="entry name" value="Tetratricopeptide repeat domain"/>
    <property type="match status" value="2"/>
</dbReference>
<dbReference type="InterPro" id="IPR011990">
    <property type="entry name" value="TPR-like_helical_dom_sf"/>
</dbReference>
<dbReference type="AlphaFoldDB" id="A0A2T1G288"/>
<dbReference type="PROSITE" id="PS50005">
    <property type="entry name" value="TPR"/>
    <property type="match status" value="2"/>
</dbReference>
<keyword evidence="4" id="KW-1185">Reference proteome</keyword>
<reference evidence="3 4" key="1">
    <citation type="submission" date="2018-03" db="EMBL/GenBank/DDBJ databases">
        <title>The ancient ancestry and fast evolution of plastids.</title>
        <authorList>
            <person name="Moore K.R."/>
            <person name="Magnabosco C."/>
            <person name="Momper L."/>
            <person name="Gold D.A."/>
            <person name="Bosak T."/>
            <person name="Fournier G.P."/>
        </authorList>
    </citation>
    <scope>NUCLEOTIDE SEQUENCE [LARGE SCALE GENOMIC DNA]</scope>
    <source>
        <strain evidence="3 4">CCALA 037</strain>
    </source>
</reference>
<keyword evidence="2" id="KW-0812">Transmembrane</keyword>
<feature type="transmembrane region" description="Helical" evidence="2">
    <location>
        <begin position="328"/>
        <end position="346"/>
    </location>
</feature>
<dbReference type="SUPFAM" id="SSF48452">
    <property type="entry name" value="TPR-like"/>
    <property type="match status" value="1"/>
</dbReference>
<organism evidence="3 4">
    <name type="scientific">Chamaesiphon polymorphus CCALA 037</name>
    <dbReference type="NCBI Taxonomy" id="2107692"/>
    <lineage>
        <taxon>Bacteria</taxon>
        <taxon>Bacillati</taxon>
        <taxon>Cyanobacteriota</taxon>
        <taxon>Cyanophyceae</taxon>
        <taxon>Gomontiellales</taxon>
        <taxon>Chamaesiphonaceae</taxon>
        <taxon>Chamaesiphon</taxon>
    </lineage>
</organism>
<dbReference type="InterPro" id="IPR019734">
    <property type="entry name" value="TPR_rpt"/>
</dbReference>
<dbReference type="Pfam" id="PF13432">
    <property type="entry name" value="TPR_16"/>
    <property type="match status" value="2"/>
</dbReference>
<dbReference type="RefSeq" id="WP_106309742.1">
    <property type="nucleotide sequence ID" value="NZ_PVWO01000361.1"/>
</dbReference>
<feature type="repeat" description="TPR" evidence="1">
    <location>
        <begin position="74"/>
        <end position="107"/>
    </location>
</feature>
<proteinExistence type="predicted"/>
<evidence type="ECO:0000256" key="2">
    <source>
        <dbReference type="SAM" id="Phobius"/>
    </source>
</evidence>
<protein>
    <submittedName>
        <fullName evidence="3">Uncharacterized protein</fullName>
    </submittedName>
</protein>
<dbReference type="PANTHER" id="PTHR12558:SF13">
    <property type="entry name" value="CELL DIVISION CYCLE PROTEIN 27 HOMOLOG"/>
    <property type="match status" value="1"/>
</dbReference>
<gene>
    <name evidence="3" type="ORF">C7B77_21670</name>
</gene>
<comment type="caution">
    <text evidence="3">The sequence shown here is derived from an EMBL/GenBank/DDBJ whole genome shotgun (WGS) entry which is preliminary data.</text>
</comment>
<evidence type="ECO:0000256" key="1">
    <source>
        <dbReference type="PROSITE-ProRule" id="PRU00339"/>
    </source>
</evidence>
<dbReference type="Proteomes" id="UP000238937">
    <property type="component" value="Unassembled WGS sequence"/>
</dbReference>
<dbReference type="SMART" id="SM00028">
    <property type="entry name" value="TPR"/>
    <property type="match status" value="2"/>
</dbReference>
<dbReference type="PANTHER" id="PTHR12558">
    <property type="entry name" value="CELL DIVISION CYCLE 16,23,27"/>
    <property type="match status" value="1"/>
</dbReference>
<evidence type="ECO:0000313" key="4">
    <source>
        <dbReference type="Proteomes" id="UP000238937"/>
    </source>
</evidence>
<accession>A0A2T1G288</accession>
<dbReference type="EMBL" id="PVWO01000361">
    <property type="protein sequence ID" value="PSB51358.1"/>
    <property type="molecule type" value="Genomic_DNA"/>
</dbReference>